<reference evidence="1" key="1">
    <citation type="submission" date="2018-05" db="EMBL/GenBank/DDBJ databases">
        <authorList>
            <person name="Lanie J.A."/>
            <person name="Ng W.-L."/>
            <person name="Kazmierczak K.M."/>
            <person name="Andrzejewski T.M."/>
            <person name="Davidsen T.M."/>
            <person name="Wayne K.J."/>
            <person name="Tettelin H."/>
            <person name="Glass J.I."/>
            <person name="Rusch D."/>
            <person name="Podicherti R."/>
            <person name="Tsui H.-C.T."/>
            <person name="Winkler M.E."/>
        </authorList>
    </citation>
    <scope>NUCLEOTIDE SEQUENCE</scope>
</reference>
<proteinExistence type="predicted"/>
<dbReference type="AlphaFoldDB" id="A0A382F0K1"/>
<accession>A0A382F0K1</accession>
<organism evidence="1">
    <name type="scientific">marine metagenome</name>
    <dbReference type="NCBI Taxonomy" id="408172"/>
    <lineage>
        <taxon>unclassified sequences</taxon>
        <taxon>metagenomes</taxon>
        <taxon>ecological metagenomes</taxon>
    </lineage>
</organism>
<gene>
    <name evidence="1" type="ORF">METZ01_LOCUS209390</name>
</gene>
<sequence>MTSKRGGHSPSLFLLFSFLFILNNIGYSQFYSSKLFPGSTASTTKVQESYGYSITTFYDHTYKYSINDETLSHFYRAMVYQDMNLSLKNNSILTVGHRYNDFYTGHKSQAPDQHLYIAQKYHSLSLGYGHYGKWYNFHSHYSYAPDNDFRDMKISFAIKYGNFTLQPEYQSWTKTIFGSFTSDIMSYDVKNFTNFKSYGIKLGYHSKKFSGEFKMVSRLPSSDTKINNEGLGLNIGTARVQYDSGITYNLKDHLSIWSAVHYYRDTCEVPIYWEDSKLGEFTAIDDTLWTGHIGISLRHQQFALGIGHWSGKLWISQLSPHPFTPVWAILSGTRFYLDMGSDLRLFGLFYSNQWQNKKWERSVGVNLLNFSGSLYSEEWAITFPFITTLHDRLDIQIHRLNMIETNIGISKKVSTKMKIKLWSNILLPIDLKITVIPKAEEHEKKEGEKISGGMQFGATLTHFFE</sequence>
<name>A0A382F0K1_9ZZZZ</name>
<protein>
    <submittedName>
        <fullName evidence="1">Uncharacterized protein</fullName>
    </submittedName>
</protein>
<dbReference type="EMBL" id="UINC01047358">
    <property type="protein sequence ID" value="SVB56536.1"/>
    <property type="molecule type" value="Genomic_DNA"/>
</dbReference>
<evidence type="ECO:0000313" key="1">
    <source>
        <dbReference type="EMBL" id="SVB56536.1"/>
    </source>
</evidence>